<keyword evidence="4" id="KW-1185">Reference proteome</keyword>
<sequence>MQDYLSPERDRLALVTIDAQRDFILPGSPVAVAGAVATVPYMQRLTQAFRQAQMPIVHMVRLYRCNGSNVDLCHRAQIESGQRIVMPGTMGCEIIDELKRDPAQRIEPELLLDGKLQEVGEREWICYKPRLSAFFQTPVEEHLKALGVSTLVICGTDFSTSPRSSVYAAANRDFRMVLATDAISGATDAGLNELAQIGVYLMATDRLLDWLSRNRQAA</sequence>
<evidence type="ECO:0000256" key="1">
    <source>
        <dbReference type="ARBA" id="ARBA00022801"/>
    </source>
</evidence>
<dbReference type="InterPro" id="IPR050272">
    <property type="entry name" value="Isochorismatase-like_hydrls"/>
</dbReference>
<dbReference type="Pfam" id="PF00857">
    <property type="entry name" value="Isochorismatase"/>
    <property type="match status" value="1"/>
</dbReference>
<dbReference type="AlphaFoldDB" id="A0A4R6WQR1"/>
<comment type="caution">
    <text evidence="3">The sequence shown here is derived from an EMBL/GenBank/DDBJ whole genome shotgun (WGS) entry which is preliminary data.</text>
</comment>
<protein>
    <submittedName>
        <fullName evidence="3">Nicotinamidase-related amidase</fullName>
    </submittedName>
</protein>
<gene>
    <name evidence="3" type="ORF">A8950_0348</name>
</gene>
<dbReference type="InterPro" id="IPR000868">
    <property type="entry name" value="Isochorismatase-like_dom"/>
</dbReference>
<dbReference type="Proteomes" id="UP000295783">
    <property type="component" value="Unassembled WGS sequence"/>
</dbReference>
<dbReference type="PANTHER" id="PTHR43540">
    <property type="entry name" value="PEROXYUREIDOACRYLATE/UREIDOACRYLATE AMIDOHYDROLASE-RELATED"/>
    <property type="match status" value="1"/>
</dbReference>
<dbReference type="SUPFAM" id="SSF52499">
    <property type="entry name" value="Isochorismatase-like hydrolases"/>
    <property type="match status" value="1"/>
</dbReference>
<dbReference type="Gene3D" id="3.40.50.850">
    <property type="entry name" value="Isochorismatase-like"/>
    <property type="match status" value="1"/>
</dbReference>
<name>A0A4R6WQR1_9PROT</name>
<feature type="domain" description="Isochorismatase-like" evidence="2">
    <location>
        <begin position="13"/>
        <end position="205"/>
    </location>
</feature>
<accession>A0A4R6WQR1</accession>
<dbReference type="CDD" id="cd00431">
    <property type="entry name" value="cysteine_hydrolases"/>
    <property type="match status" value="1"/>
</dbReference>
<keyword evidence="1" id="KW-0378">Hydrolase</keyword>
<dbReference type="GO" id="GO:0016787">
    <property type="term" value="F:hydrolase activity"/>
    <property type="evidence" value="ECO:0007669"/>
    <property type="project" value="UniProtKB-KW"/>
</dbReference>
<dbReference type="EMBL" id="SNYW01000006">
    <property type="protein sequence ID" value="TDQ83806.1"/>
    <property type="molecule type" value="Genomic_DNA"/>
</dbReference>
<evidence type="ECO:0000313" key="4">
    <source>
        <dbReference type="Proteomes" id="UP000295783"/>
    </source>
</evidence>
<dbReference type="PANTHER" id="PTHR43540:SF6">
    <property type="entry name" value="ISOCHORISMATASE-LIKE DOMAIN-CONTAINING PROTEIN"/>
    <property type="match status" value="1"/>
</dbReference>
<dbReference type="RefSeq" id="WP_133611820.1">
    <property type="nucleotide sequence ID" value="NZ_SNYW01000006.1"/>
</dbReference>
<evidence type="ECO:0000259" key="2">
    <source>
        <dbReference type="Pfam" id="PF00857"/>
    </source>
</evidence>
<organism evidence="3 4">
    <name type="scientific">Dongia mobilis</name>
    <dbReference type="NCBI Taxonomy" id="578943"/>
    <lineage>
        <taxon>Bacteria</taxon>
        <taxon>Pseudomonadati</taxon>
        <taxon>Pseudomonadota</taxon>
        <taxon>Alphaproteobacteria</taxon>
        <taxon>Rhodospirillales</taxon>
        <taxon>Dongiaceae</taxon>
        <taxon>Dongia</taxon>
    </lineage>
</organism>
<proteinExistence type="predicted"/>
<reference evidence="3 4" key="1">
    <citation type="submission" date="2019-03" db="EMBL/GenBank/DDBJ databases">
        <title>Genomic Encyclopedia of Type Strains, Phase III (KMG-III): the genomes of soil and plant-associated and newly described type strains.</title>
        <authorList>
            <person name="Whitman W."/>
        </authorList>
    </citation>
    <scope>NUCLEOTIDE SEQUENCE [LARGE SCALE GENOMIC DNA]</scope>
    <source>
        <strain evidence="3 4">CGMCC 1.7660</strain>
    </source>
</reference>
<evidence type="ECO:0000313" key="3">
    <source>
        <dbReference type="EMBL" id="TDQ83806.1"/>
    </source>
</evidence>
<dbReference type="OrthoDB" id="8477867at2"/>
<dbReference type="InterPro" id="IPR036380">
    <property type="entry name" value="Isochorismatase-like_sf"/>
</dbReference>